<dbReference type="InterPro" id="IPR008274">
    <property type="entry name" value="AldOxase/xan_DH_MoCoBD1"/>
</dbReference>
<sequence length="785" mass="83575">MSNTVETGAAESAVQDASPTHSTTLGTELPQVNHRAKVLGRAMYAGDLKLPGMLHGAILRSPYAHARIVSIDTSAARALPGVRAVLTGDDAPATPWGGGPIKERHILAKGIVRFAGEEVAAVAAVTEDIARDALDLIRVEYEELPSLLTTDEALAPGAPTVHPGRHDNSGHEIKFNRGDVDAAFASADLVHEATYNTSRQYPGYLEPMVSVASLESDDRLHVWTSTQTVFLARSRIAKALELPISSVRVIQQTTGGGFGGKIVEDDNQLVAGLLALRTRRPVRLLNNRLEDFLSCCTSVPERITLKLGMTRDGIIVAKDVRIVADCGAYSGLAGEVMHVSAMRSDNMFRNPNVRCHAVLAYTHTPPHGAFRGFGGSQMLFALNSHIDAMARELNLDPAQIHERNAIGAGETSVHGWKIHSTGFKQCVANATQAIDWASKRAAPRGPGVRRRGVGMAAAMHVCGNRTMGNWDGSTVVLRVNEDGGITAYNGECDMGQGAMTMITQIIANEFKVPMSQVRLLPPDTDSAPYALGSFASRVTMSAGNAAICASRAAHAKLFALAAELLEAAPGDMEMIDGGAVRVRGGEKSLSLADLAKQYVWRHGGEMLQVSETWDPQTEEPDKDLYGNCAPTHSFSAQAVEVEVDTETGQVTLLDSFLSDDLGRALNLNAVHGQANGGCVQAIGWALYEDLQVEDGRIVNGNFADYTMATAESVPMLRGGFVESMDPVGPYGAKASSETPILMAAPAIANAVYDAVGVRIRDLPITPEKVLAALRARKEQGDAANA</sequence>
<dbReference type="OrthoDB" id="221297at2"/>
<dbReference type="AlphaFoldDB" id="A0A2U1CLV5"/>
<dbReference type="RefSeq" id="WP_116518014.1">
    <property type="nucleotide sequence ID" value="NZ_JACCEX010000002.1"/>
</dbReference>
<dbReference type="InterPro" id="IPR046867">
    <property type="entry name" value="AldOxase/xan_DH_MoCoBD2"/>
</dbReference>
<evidence type="ECO:0000313" key="3">
    <source>
        <dbReference type="EMBL" id="PVY61973.1"/>
    </source>
</evidence>
<gene>
    <name evidence="3" type="ORF">C7440_1459</name>
</gene>
<dbReference type="STRING" id="1231391.GCA_000308195_00231"/>
<reference evidence="3 4" key="1">
    <citation type="submission" date="2018-04" db="EMBL/GenBank/DDBJ databases">
        <title>Genomic Encyclopedia of Type Strains, Phase IV (KMG-IV): sequencing the most valuable type-strain genomes for metagenomic binning, comparative biology and taxonomic classification.</title>
        <authorList>
            <person name="Goeker M."/>
        </authorList>
    </citation>
    <scope>NUCLEOTIDE SEQUENCE [LARGE SCALE GENOMIC DNA]</scope>
    <source>
        <strain evidence="3 4">DSM 10065</strain>
    </source>
</reference>
<dbReference type="InterPro" id="IPR000674">
    <property type="entry name" value="Ald_Oxase/Xan_DH_a/b"/>
</dbReference>
<dbReference type="GO" id="GO:0005506">
    <property type="term" value="F:iron ion binding"/>
    <property type="evidence" value="ECO:0007669"/>
    <property type="project" value="InterPro"/>
</dbReference>
<dbReference type="Pfam" id="PF01315">
    <property type="entry name" value="Ald_Xan_dh_C"/>
    <property type="match status" value="1"/>
</dbReference>
<dbReference type="PANTHER" id="PTHR11908">
    <property type="entry name" value="XANTHINE DEHYDROGENASE"/>
    <property type="match status" value="1"/>
</dbReference>
<dbReference type="Pfam" id="PF20256">
    <property type="entry name" value="MoCoBD_2"/>
    <property type="match status" value="1"/>
</dbReference>
<dbReference type="Gene3D" id="3.30.365.10">
    <property type="entry name" value="Aldehyde oxidase/xanthine dehydrogenase, molybdopterin binding domain"/>
    <property type="match status" value="4"/>
</dbReference>
<dbReference type="InterPro" id="IPR016208">
    <property type="entry name" value="Ald_Oxase/xanthine_DH-like"/>
</dbReference>
<organism evidence="3 4">
    <name type="scientific">Pusillimonas noertemannii</name>
    <dbReference type="NCBI Taxonomy" id="305977"/>
    <lineage>
        <taxon>Bacteria</taxon>
        <taxon>Pseudomonadati</taxon>
        <taxon>Pseudomonadota</taxon>
        <taxon>Betaproteobacteria</taxon>
        <taxon>Burkholderiales</taxon>
        <taxon>Alcaligenaceae</taxon>
        <taxon>Pusillimonas</taxon>
    </lineage>
</organism>
<dbReference type="Pfam" id="PF02738">
    <property type="entry name" value="MoCoBD_1"/>
    <property type="match status" value="1"/>
</dbReference>
<feature type="compositionally biased region" description="Polar residues" evidence="1">
    <location>
        <begin position="15"/>
        <end position="26"/>
    </location>
</feature>
<dbReference type="EMBL" id="QEKO01000002">
    <property type="protein sequence ID" value="PVY61973.1"/>
    <property type="molecule type" value="Genomic_DNA"/>
</dbReference>
<dbReference type="SMART" id="SM01008">
    <property type="entry name" value="Ald_Xan_dh_C"/>
    <property type="match status" value="1"/>
</dbReference>
<feature type="domain" description="Aldehyde oxidase/xanthine dehydrogenase a/b hammerhead" evidence="2">
    <location>
        <begin position="39"/>
        <end position="145"/>
    </location>
</feature>
<evidence type="ECO:0000259" key="2">
    <source>
        <dbReference type="SMART" id="SM01008"/>
    </source>
</evidence>
<keyword evidence="4" id="KW-1185">Reference proteome</keyword>
<evidence type="ECO:0000256" key="1">
    <source>
        <dbReference type="SAM" id="MobiDB-lite"/>
    </source>
</evidence>
<evidence type="ECO:0000313" key="4">
    <source>
        <dbReference type="Proteomes" id="UP000246145"/>
    </source>
</evidence>
<dbReference type="Gene3D" id="3.90.1170.50">
    <property type="entry name" value="Aldehyde oxidase/xanthine dehydrogenase, a/b hammerhead"/>
    <property type="match status" value="1"/>
</dbReference>
<dbReference type="InterPro" id="IPR036856">
    <property type="entry name" value="Ald_Oxase/Xan_DH_a/b_sf"/>
</dbReference>
<dbReference type="SUPFAM" id="SSF56003">
    <property type="entry name" value="Molybdenum cofactor-binding domain"/>
    <property type="match status" value="1"/>
</dbReference>
<dbReference type="InterPro" id="IPR037165">
    <property type="entry name" value="AldOxase/xan_DH_Mopterin-bd_sf"/>
</dbReference>
<dbReference type="SUPFAM" id="SSF54665">
    <property type="entry name" value="CO dehydrogenase molybdoprotein N-domain-like"/>
    <property type="match status" value="1"/>
</dbReference>
<name>A0A2U1CLV5_9BURK</name>
<dbReference type="PANTHER" id="PTHR11908:SF157">
    <property type="entry name" value="XANTHINE DEHYDROGENASE SUBUNIT D-RELATED"/>
    <property type="match status" value="1"/>
</dbReference>
<dbReference type="GO" id="GO:0016491">
    <property type="term" value="F:oxidoreductase activity"/>
    <property type="evidence" value="ECO:0007669"/>
    <property type="project" value="InterPro"/>
</dbReference>
<dbReference type="Proteomes" id="UP000246145">
    <property type="component" value="Unassembled WGS sequence"/>
</dbReference>
<feature type="region of interest" description="Disordered" evidence="1">
    <location>
        <begin position="1"/>
        <end position="29"/>
    </location>
</feature>
<comment type="caution">
    <text evidence="3">The sequence shown here is derived from an EMBL/GenBank/DDBJ whole genome shotgun (WGS) entry which is preliminary data.</text>
</comment>
<protein>
    <submittedName>
        <fullName evidence="3">CO/xanthine dehydrogenase Mo-binding subunit</fullName>
    </submittedName>
</protein>
<proteinExistence type="predicted"/>
<accession>A0A2U1CLV5</accession>